<evidence type="ECO:0000313" key="2">
    <source>
        <dbReference type="Proteomes" id="UP000244174"/>
    </source>
</evidence>
<dbReference type="PROSITE" id="PS51257">
    <property type="entry name" value="PROKAR_LIPOPROTEIN"/>
    <property type="match status" value="1"/>
</dbReference>
<evidence type="ECO:0000313" key="1">
    <source>
        <dbReference type="EMBL" id="PTX44868.1"/>
    </source>
</evidence>
<reference evidence="1 2" key="1">
    <citation type="submission" date="2018-04" db="EMBL/GenBank/DDBJ databases">
        <title>Genomic Encyclopedia of Archaeal and Bacterial Type Strains, Phase II (KMG-II): from individual species to whole genera.</title>
        <authorList>
            <person name="Goeker M."/>
        </authorList>
    </citation>
    <scope>NUCLEOTIDE SEQUENCE [LARGE SCALE GENOMIC DNA]</scope>
    <source>
        <strain evidence="1 2">DSM 23082</strain>
    </source>
</reference>
<dbReference type="InterPro" id="IPR023214">
    <property type="entry name" value="HAD_sf"/>
</dbReference>
<dbReference type="Pfam" id="PF12710">
    <property type="entry name" value="HAD"/>
    <property type="match status" value="1"/>
</dbReference>
<dbReference type="Gene3D" id="3.40.50.1000">
    <property type="entry name" value="HAD superfamily/HAD-like"/>
    <property type="match status" value="1"/>
</dbReference>
<dbReference type="SUPFAM" id="SSF56784">
    <property type="entry name" value="HAD-like"/>
    <property type="match status" value="1"/>
</dbReference>
<protein>
    <submittedName>
        <fullName evidence="1">Phosphoserine phosphatase</fullName>
    </submittedName>
</protein>
<sequence>MSTRTSYILYIFFSCLFFSCGEQEKKDVEKPVAAEEKKSAQLQSWASKPQKEILDWLNKVTDSTSSDFIPVKDRIAVFDNDGTLWPEQPWPNQLQFAFDYIRAKKDDHPEWQKDQFLKEISEGNYSGLSKAGVPGVFKAVNASHTAMSEKEFSEAVRKWLDTATNQKFNKKYDALVYQPMLELLELLREHDFKTFIVSGGGADFMRVFTEEVYGIPPYQVIGSYGEVDFEIKDGEPVINKIEGDVYFDDKEAKPKAIHRFIGKRPVFVGGNSDGDQAMMEYASASNYNTMCVLLYHTDDDREYAYDTKTLSGHLETALEKAKEKNWLVINMKEDFLKIF</sequence>
<organism evidence="1 2">
    <name type="scientific">Christiangramia gaetbulicola</name>
    <dbReference type="NCBI Taxonomy" id="703340"/>
    <lineage>
        <taxon>Bacteria</taxon>
        <taxon>Pseudomonadati</taxon>
        <taxon>Bacteroidota</taxon>
        <taxon>Flavobacteriia</taxon>
        <taxon>Flavobacteriales</taxon>
        <taxon>Flavobacteriaceae</taxon>
        <taxon>Christiangramia</taxon>
    </lineage>
</organism>
<proteinExistence type="predicted"/>
<dbReference type="AlphaFoldDB" id="A0A2T6AM25"/>
<accession>A0A2T6AM25</accession>
<name>A0A2T6AM25_9FLAO</name>
<comment type="caution">
    <text evidence="1">The sequence shown here is derived from an EMBL/GenBank/DDBJ whole genome shotgun (WGS) entry which is preliminary data.</text>
</comment>
<gene>
    <name evidence="1" type="ORF">C8P64_0851</name>
</gene>
<dbReference type="Proteomes" id="UP000244174">
    <property type="component" value="Unassembled WGS sequence"/>
</dbReference>
<keyword evidence="2" id="KW-1185">Reference proteome</keyword>
<dbReference type="InterPro" id="IPR036412">
    <property type="entry name" value="HAD-like_sf"/>
</dbReference>
<dbReference type="OrthoDB" id="9799365at2"/>
<dbReference type="RefSeq" id="WP_108170781.1">
    <property type="nucleotide sequence ID" value="NZ_QBKQ01000001.1"/>
</dbReference>
<dbReference type="EMBL" id="QBKQ01000001">
    <property type="protein sequence ID" value="PTX44868.1"/>
    <property type="molecule type" value="Genomic_DNA"/>
</dbReference>